<keyword evidence="2" id="KW-1185">Reference proteome</keyword>
<dbReference type="RefSeq" id="WP_203788073.1">
    <property type="nucleotide sequence ID" value="NZ_BOMV01000082.1"/>
</dbReference>
<comment type="caution">
    <text evidence="1">The sequence shown here is derived from an EMBL/GenBank/DDBJ whole genome shotgun (WGS) entry which is preliminary data.</text>
</comment>
<reference evidence="1" key="1">
    <citation type="submission" date="2021-01" db="EMBL/GenBank/DDBJ databases">
        <title>Whole genome shotgun sequence of Actinoplanes rishiriensis NBRC 108556.</title>
        <authorList>
            <person name="Komaki H."/>
            <person name="Tamura T."/>
        </authorList>
    </citation>
    <scope>NUCLEOTIDE SEQUENCE</scope>
    <source>
        <strain evidence="1">NBRC 108556</strain>
    </source>
</reference>
<dbReference type="AlphaFoldDB" id="A0A919KBL1"/>
<accession>A0A919KBL1</accession>
<dbReference type="EMBL" id="BOMV01000082">
    <property type="protein sequence ID" value="GIF00347.1"/>
    <property type="molecule type" value="Genomic_DNA"/>
</dbReference>
<organism evidence="1 2">
    <name type="scientific">Paractinoplanes rishiriensis</name>
    <dbReference type="NCBI Taxonomy" id="1050105"/>
    <lineage>
        <taxon>Bacteria</taxon>
        <taxon>Bacillati</taxon>
        <taxon>Actinomycetota</taxon>
        <taxon>Actinomycetes</taxon>
        <taxon>Micromonosporales</taxon>
        <taxon>Micromonosporaceae</taxon>
        <taxon>Paractinoplanes</taxon>
    </lineage>
</organism>
<sequence>MLLKEIRAIAGETLVLSPDDPAAENVNTNWFGAPPHERMGLSADEVVTAFEETIAVLRSQVTALRHDGPATFYVWHDQLAGQLRCSTGSCAQDKLPLESSYRLTGDLHAIVVEFLHDRAPGAIAWGEMEPIPYSDGPEASDEDTFPVWVCDLRDR</sequence>
<proteinExistence type="predicted"/>
<dbReference type="Proteomes" id="UP000636960">
    <property type="component" value="Unassembled WGS sequence"/>
</dbReference>
<gene>
    <name evidence="1" type="ORF">Ari01nite_78110</name>
</gene>
<evidence type="ECO:0000313" key="2">
    <source>
        <dbReference type="Proteomes" id="UP000636960"/>
    </source>
</evidence>
<name>A0A919KBL1_9ACTN</name>
<evidence type="ECO:0000313" key="1">
    <source>
        <dbReference type="EMBL" id="GIF00347.1"/>
    </source>
</evidence>
<protein>
    <submittedName>
        <fullName evidence="1">Uncharacterized protein</fullName>
    </submittedName>
</protein>